<keyword evidence="4" id="KW-0540">Nuclease</keyword>
<dbReference type="GO" id="GO:0005576">
    <property type="term" value="C:extracellular region"/>
    <property type="evidence" value="ECO:0007669"/>
    <property type="project" value="UniProtKB-SubCell"/>
</dbReference>
<dbReference type="SUPFAM" id="SSF55895">
    <property type="entry name" value="Ribonuclease Rh-like"/>
    <property type="match status" value="1"/>
</dbReference>
<dbReference type="GO" id="GO:0006401">
    <property type="term" value="P:RNA catabolic process"/>
    <property type="evidence" value="ECO:0007669"/>
    <property type="project" value="TreeGrafter"/>
</dbReference>
<evidence type="ECO:0000313" key="14">
    <source>
        <dbReference type="EMBL" id="AAN76453.1"/>
    </source>
</evidence>
<comment type="similarity">
    <text evidence="2 12">Belongs to the RNase T2 family.</text>
</comment>
<reference evidence="14" key="1">
    <citation type="journal article" date="2003" name="Plant Physiol.">
        <title>Breakdown of self-incompatibility in a natural population of Petunia axillaris caused by loss of pollen function.</title>
        <authorList>
            <person name="Tsukamoto T."/>
            <person name="Ando T."/>
            <person name="Takahashi K."/>
            <person name="Omori T."/>
            <person name="Watanabe H."/>
            <person name="Kokubun H."/>
            <person name="Marchesi E."/>
            <person name="Kao T.H."/>
        </authorList>
    </citation>
    <scope>NUCLEOTIDE SEQUENCE</scope>
</reference>
<dbReference type="InterPro" id="IPR018188">
    <property type="entry name" value="RNase_T2_His_AS_1"/>
</dbReference>
<keyword evidence="5 13" id="KW-0732">Signal</keyword>
<dbReference type="EMBL" id="AY180048">
    <property type="protein sequence ID" value="AAN76453.1"/>
    <property type="molecule type" value="mRNA"/>
</dbReference>
<keyword evidence="10" id="KW-0456">Lyase</keyword>
<keyword evidence="7" id="KW-0378">Hydrolase</keyword>
<keyword evidence="3" id="KW-0964">Secreted</keyword>
<evidence type="ECO:0000256" key="5">
    <source>
        <dbReference type="ARBA" id="ARBA00022729"/>
    </source>
</evidence>
<evidence type="ECO:0000256" key="9">
    <source>
        <dbReference type="ARBA" id="ARBA00023180"/>
    </source>
</evidence>
<feature type="active site" evidence="11">
    <location>
        <position position="53"/>
    </location>
</feature>
<sequence length="221" mass="25333">MFESRLMSVLFIFLFALSPVYGTFEYMQLVLTWPISFCHTKHCERIPTNFTIHGLWPDNKNALLNNCVPDATYNKITNPELLKQMDYRWPELTSKEIDGKKKQGLWGHEFLKHGTCCTGYDTEEAYFKLAMGLKDRFDLLKILSARGIIPGTTHTLDNIQKAIKAVTRALPNLYCSSDPKRPRMELLEIGICFDPKATSVIVCRRYKTCHTDGTTLIDFPG</sequence>
<dbReference type="InterPro" id="IPR001568">
    <property type="entry name" value="RNase_T2-like"/>
</dbReference>
<evidence type="ECO:0000256" key="12">
    <source>
        <dbReference type="RuleBase" id="RU004328"/>
    </source>
</evidence>
<dbReference type="CDD" id="cd01061">
    <property type="entry name" value="RNase_T2_euk"/>
    <property type="match status" value="1"/>
</dbReference>
<proteinExistence type="evidence at transcript level"/>
<evidence type="ECO:0000256" key="1">
    <source>
        <dbReference type="ARBA" id="ARBA00004239"/>
    </source>
</evidence>
<feature type="chain" id="PRO_5004306437" evidence="13">
    <location>
        <begin position="23"/>
        <end position="221"/>
    </location>
</feature>
<dbReference type="GO" id="GO:0003723">
    <property type="term" value="F:RNA binding"/>
    <property type="evidence" value="ECO:0007669"/>
    <property type="project" value="InterPro"/>
</dbReference>
<dbReference type="InterPro" id="IPR036430">
    <property type="entry name" value="RNase_T2-like_sf"/>
</dbReference>
<evidence type="ECO:0000256" key="10">
    <source>
        <dbReference type="ARBA" id="ARBA00023239"/>
    </source>
</evidence>
<evidence type="ECO:0000256" key="8">
    <source>
        <dbReference type="ARBA" id="ARBA00023157"/>
    </source>
</evidence>
<evidence type="ECO:0000256" key="11">
    <source>
        <dbReference type="PIRSR" id="PIRSR633697-1"/>
    </source>
</evidence>
<name>Q8GUQ3_PETAX</name>
<feature type="active site" evidence="11">
    <location>
        <position position="113"/>
    </location>
</feature>
<organism evidence="14">
    <name type="scientific">Petunia axillaris subsp. axillaris</name>
    <dbReference type="NCBI Taxonomy" id="55889"/>
    <lineage>
        <taxon>Eukaryota</taxon>
        <taxon>Viridiplantae</taxon>
        <taxon>Streptophyta</taxon>
        <taxon>Embryophyta</taxon>
        <taxon>Tracheophyta</taxon>
        <taxon>Spermatophyta</taxon>
        <taxon>Magnoliopsida</taxon>
        <taxon>eudicotyledons</taxon>
        <taxon>Gunneridae</taxon>
        <taxon>Pentapetalae</taxon>
        <taxon>asterids</taxon>
        <taxon>lamiids</taxon>
        <taxon>Solanales</taxon>
        <taxon>Solanaceae</taxon>
        <taxon>Petunioideae</taxon>
        <taxon>Petunia</taxon>
    </lineage>
</organism>
<dbReference type="Gene3D" id="3.90.730.10">
    <property type="entry name" value="Ribonuclease T2-like"/>
    <property type="match status" value="1"/>
</dbReference>
<evidence type="ECO:0000256" key="2">
    <source>
        <dbReference type="ARBA" id="ARBA00007469"/>
    </source>
</evidence>
<dbReference type="InterPro" id="IPR033130">
    <property type="entry name" value="RNase_T2_His_AS_2"/>
</dbReference>
<evidence type="ECO:0000256" key="4">
    <source>
        <dbReference type="ARBA" id="ARBA00022722"/>
    </source>
</evidence>
<evidence type="ECO:0000256" key="3">
    <source>
        <dbReference type="ARBA" id="ARBA00022525"/>
    </source>
</evidence>
<evidence type="ECO:0000256" key="13">
    <source>
        <dbReference type="SAM" id="SignalP"/>
    </source>
</evidence>
<feature type="signal peptide" evidence="13">
    <location>
        <begin position="1"/>
        <end position="22"/>
    </location>
</feature>
<accession>Q8GUQ3</accession>
<dbReference type="PROSITE" id="PS00531">
    <property type="entry name" value="RNASE_T2_2"/>
    <property type="match status" value="1"/>
</dbReference>
<feature type="active site" evidence="11">
    <location>
        <position position="109"/>
    </location>
</feature>
<evidence type="ECO:0000256" key="7">
    <source>
        <dbReference type="ARBA" id="ARBA00022801"/>
    </source>
</evidence>
<keyword evidence="6" id="KW-0255">Endonuclease</keyword>
<dbReference type="PANTHER" id="PTHR11240">
    <property type="entry name" value="RIBONUCLEASE T2"/>
    <property type="match status" value="1"/>
</dbReference>
<dbReference type="AlphaFoldDB" id="Q8GUQ3"/>
<protein>
    <submittedName>
        <fullName evidence="14">Self-incompatibility ribonuclease</fullName>
    </submittedName>
</protein>
<dbReference type="InterPro" id="IPR033697">
    <property type="entry name" value="Ribonuclease_T2_eukaryotic"/>
</dbReference>
<evidence type="ECO:0000256" key="6">
    <source>
        <dbReference type="ARBA" id="ARBA00022759"/>
    </source>
</evidence>
<comment type="subcellular location">
    <subcellularLocation>
        <location evidence="1">Secreted</location>
        <location evidence="1">Extracellular space</location>
    </subcellularLocation>
</comment>
<dbReference type="GO" id="GO:0016787">
    <property type="term" value="F:hydrolase activity"/>
    <property type="evidence" value="ECO:0007669"/>
    <property type="project" value="UniProtKB-KW"/>
</dbReference>
<keyword evidence="9" id="KW-0325">Glycoprotein</keyword>
<dbReference type="GO" id="GO:0033897">
    <property type="term" value="F:ribonuclease T2 activity"/>
    <property type="evidence" value="ECO:0007669"/>
    <property type="project" value="InterPro"/>
</dbReference>
<dbReference type="PROSITE" id="PS00530">
    <property type="entry name" value="RNASE_T2_1"/>
    <property type="match status" value="1"/>
</dbReference>
<dbReference type="Pfam" id="PF00445">
    <property type="entry name" value="Ribonuclease_T2"/>
    <property type="match status" value="1"/>
</dbReference>
<keyword evidence="8" id="KW-1015">Disulfide bond</keyword>
<dbReference type="PANTHER" id="PTHR11240:SF81">
    <property type="entry name" value="RIBONUCLEASE S-2"/>
    <property type="match status" value="1"/>
</dbReference>